<dbReference type="Proteomes" id="UP000199182">
    <property type="component" value="Unassembled WGS sequence"/>
</dbReference>
<protein>
    <submittedName>
        <fullName evidence="2">Uncharacterized protein</fullName>
    </submittedName>
</protein>
<evidence type="ECO:0000313" key="3">
    <source>
        <dbReference type="Proteomes" id="UP000199182"/>
    </source>
</evidence>
<name>A0A1H0AUU2_9FIRM</name>
<feature type="transmembrane region" description="Helical" evidence="1">
    <location>
        <begin position="7"/>
        <end position="31"/>
    </location>
</feature>
<keyword evidence="1" id="KW-0812">Transmembrane</keyword>
<dbReference type="AlphaFoldDB" id="A0A1H0AUU2"/>
<dbReference type="RefSeq" id="WP_092640255.1">
    <property type="nucleotide sequence ID" value="NZ_FNID01000017.1"/>
</dbReference>
<keyword evidence="1" id="KW-0472">Membrane</keyword>
<dbReference type="STRING" id="258515.SAMN05192585_11749"/>
<accession>A0A1H0AUU2</accession>
<reference evidence="2 3" key="1">
    <citation type="submission" date="2016-10" db="EMBL/GenBank/DDBJ databases">
        <authorList>
            <person name="de Groot N.N."/>
        </authorList>
    </citation>
    <scope>NUCLEOTIDE SEQUENCE [LARGE SCALE GENOMIC DNA]</scope>
    <source>
        <strain evidence="2 3">CGMCC 1.5012</strain>
    </source>
</reference>
<evidence type="ECO:0000256" key="1">
    <source>
        <dbReference type="SAM" id="Phobius"/>
    </source>
</evidence>
<keyword evidence="1" id="KW-1133">Transmembrane helix</keyword>
<evidence type="ECO:0000313" key="2">
    <source>
        <dbReference type="EMBL" id="SDN37227.1"/>
    </source>
</evidence>
<dbReference type="EMBL" id="FNID01000017">
    <property type="protein sequence ID" value="SDN37227.1"/>
    <property type="molecule type" value="Genomic_DNA"/>
</dbReference>
<gene>
    <name evidence="2" type="ORF">SAMN05192585_11749</name>
</gene>
<sequence length="119" mass="13484">MAESVKILLLTMLTVAGIFWALHWVLPLFIFNHDTSPLIKIIRVSEHKQDMEYVLRSVQYTIARGGLERNTVILLVCGDNDGDADEVCRRFCDECGNIRLCSEGMLTQELMQLAGLQMP</sequence>
<keyword evidence="3" id="KW-1185">Reference proteome</keyword>
<organism evidence="2 3">
    <name type="scientific">Acetanaerobacterium elongatum</name>
    <dbReference type="NCBI Taxonomy" id="258515"/>
    <lineage>
        <taxon>Bacteria</taxon>
        <taxon>Bacillati</taxon>
        <taxon>Bacillota</taxon>
        <taxon>Clostridia</taxon>
        <taxon>Eubacteriales</taxon>
        <taxon>Oscillospiraceae</taxon>
        <taxon>Acetanaerobacterium</taxon>
    </lineage>
</organism>
<proteinExistence type="predicted"/>